<evidence type="ECO:0000313" key="2">
    <source>
        <dbReference type="Proteomes" id="UP000323505"/>
    </source>
</evidence>
<comment type="caution">
    <text evidence="1">The sequence shown here is derived from an EMBL/GenBank/DDBJ whole genome shotgun (WGS) entry which is preliminary data.</text>
</comment>
<keyword evidence="2" id="KW-1185">Reference proteome</keyword>
<name>A0A5D3FLY6_9ACTN</name>
<reference evidence="1 2" key="1">
    <citation type="submission" date="2019-08" db="EMBL/GenBank/DDBJ databases">
        <title>Actinomadura sp. nov. CYP1-5 isolated from mountain soil.</title>
        <authorList>
            <person name="Songsumanus A."/>
            <person name="Kuncharoen N."/>
            <person name="Kudo T."/>
            <person name="Yuki M."/>
            <person name="Igarashi Y."/>
            <person name="Tanasupawat S."/>
        </authorList>
    </citation>
    <scope>NUCLEOTIDE SEQUENCE [LARGE SCALE GENOMIC DNA]</scope>
    <source>
        <strain evidence="1 2">CYP1-5</strain>
    </source>
</reference>
<proteinExistence type="predicted"/>
<sequence>MATTRIRFFHNEFGVAASEPTHPDYGALGSMLTSDVQSDVTSCLDVLAWIEDVWHGPDDQNSWQGNSWRVVVDGQGIHLSDLYSDDWTGDYQFSEVHEIALAYLAFISPDGPTLRTALNTWESEWKRSHPCRDHLG</sequence>
<dbReference type="AlphaFoldDB" id="A0A5D3FLY6"/>
<evidence type="ECO:0000313" key="1">
    <source>
        <dbReference type="EMBL" id="TYK48936.1"/>
    </source>
</evidence>
<dbReference type="Proteomes" id="UP000323505">
    <property type="component" value="Unassembled WGS sequence"/>
</dbReference>
<dbReference type="EMBL" id="VSRQ01000003">
    <property type="protein sequence ID" value="TYK48936.1"/>
    <property type="molecule type" value="Genomic_DNA"/>
</dbReference>
<gene>
    <name evidence="1" type="ORF">FXF68_13880</name>
</gene>
<organism evidence="1 2">
    <name type="scientific">Actinomadura decatromicini</name>
    <dbReference type="NCBI Taxonomy" id="2604572"/>
    <lineage>
        <taxon>Bacteria</taxon>
        <taxon>Bacillati</taxon>
        <taxon>Actinomycetota</taxon>
        <taxon>Actinomycetes</taxon>
        <taxon>Streptosporangiales</taxon>
        <taxon>Thermomonosporaceae</taxon>
        <taxon>Actinomadura</taxon>
    </lineage>
</organism>
<accession>A0A5D3FLY6</accession>
<protein>
    <submittedName>
        <fullName evidence="1">Uncharacterized protein</fullName>
    </submittedName>
</protein>